<reference evidence="1 2" key="1">
    <citation type="journal article" date="2016" name="Nat. Commun.">
        <title>Thousands of microbial genomes shed light on interconnected biogeochemical processes in an aquifer system.</title>
        <authorList>
            <person name="Anantharaman K."/>
            <person name="Brown C.T."/>
            <person name="Hug L.A."/>
            <person name="Sharon I."/>
            <person name="Castelle C.J."/>
            <person name="Probst A.J."/>
            <person name="Thomas B.C."/>
            <person name="Singh A."/>
            <person name="Wilkins M.J."/>
            <person name="Karaoz U."/>
            <person name="Brodie E.L."/>
            <person name="Williams K.H."/>
            <person name="Hubbard S.S."/>
            <person name="Banfield J.F."/>
        </authorList>
    </citation>
    <scope>NUCLEOTIDE SEQUENCE [LARGE SCALE GENOMIC DNA]</scope>
</reference>
<dbReference type="AlphaFoldDB" id="A0A1F4Q2S2"/>
<gene>
    <name evidence="1" type="ORF">A2625_02725</name>
</gene>
<protein>
    <recommendedName>
        <fullName evidence="3">Antitoxin</fullName>
    </recommendedName>
</protein>
<dbReference type="EMBL" id="METM01000013">
    <property type="protein sequence ID" value="OGB90224.1"/>
    <property type="molecule type" value="Genomic_DNA"/>
</dbReference>
<dbReference type="Proteomes" id="UP000178724">
    <property type="component" value="Unassembled WGS sequence"/>
</dbReference>
<evidence type="ECO:0000313" key="2">
    <source>
        <dbReference type="Proteomes" id="UP000178724"/>
    </source>
</evidence>
<accession>A0A1F4Q2S2</accession>
<proteinExistence type="predicted"/>
<comment type="caution">
    <text evidence="1">The sequence shown here is derived from an EMBL/GenBank/DDBJ whole genome shotgun (WGS) entry which is preliminary data.</text>
</comment>
<name>A0A1F4Q2S2_UNCSA</name>
<evidence type="ECO:0000313" key="1">
    <source>
        <dbReference type="EMBL" id="OGB90224.1"/>
    </source>
</evidence>
<evidence type="ECO:0008006" key="3">
    <source>
        <dbReference type="Google" id="ProtNLM"/>
    </source>
</evidence>
<sequence length="64" mass="7464">MNFFKEKFLVDEKGRKIAVMLDAKGYEKLMAHLEDLEDSLELKKAVKHEKEKGLSLAEYLAKHK</sequence>
<organism evidence="1 2">
    <name type="scientific">candidate division WOR-1 bacterium RIFCSPHIGHO2_01_FULL_53_15</name>
    <dbReference type="NCBI Taxonomy" id="1802564"/>
    <lineage>
        <taxon>Bacteria</taxon>
        <taxon>Bacillati</taxon>
        <taxon>Saganbacteria</taxon>
    </lineage>
</organism>